<keyword evidence="3" id="KW-1185">Reference proteome</keyword>
<dbReference type="PANTHER" id="PTHR42815">
    <property type="entry name" value="FAD-BINDING, PUTATIVE (AFU_ORTHOLOGUE AFUA_6G07600)-RELATED"/>
    <property type="match status" value="1"/>
</dbReference>
<protein>
    <submittedName>
        <fullName evidence="2">Pyridoxamine 5'-phosphate oxidase family protein</fullName>
    </submittedName>
</protein>
<evidence type="ECO:0000313" key="3">
    <source>
        <dbReference type="Proteomes" id="UP001061298"/>
    </source>
</evidence>
<reference evidence="2" key="1">
    <citation type="submission" date="2022-10" db="EMBL/GenBank/DDBJ databases">
        <authorList>
            <person name="Mo P."/>
        </authorList>
    </citation>
    <scope>NUCLEOTIDE SEQUENCE</scope>
    <source>
        <strain evidence="2">HUAS 13-4</strain>
    </source>
</reference>
<dbReference type="Gene3D" id="2.30.110.10">
    <property type="entry name" value="Electron Transport, Fmn-binding Protein, Chain A"/>
    <property type="match status" value="1"/>
</dbReference>
<feature type="region of interest" description="Disordered" evidence="1">
    <location>
        <begin position="1"/>
        <end position="28"/>
    </location>
</feature>
<dbReference type="EMBL" id="CP106793">
    <property type="protein sequence ID" value="UXY20361.1"/>
    <property type="molecule type" value="Genomic_DNA"/>
</dbReference>
<dbReference type="SUPFAM" id="SSF50475">
    <property type="entry name" value="FMN-binding split barrel"/>
    <property type="match status" value="1"/>
</dbReference>
<dbReference type="RefSeq" id="WP_263230453.1">
    <property type="nucleotide sequence ID" value="NZ_CP106793.1"/>
</dbReference>
<accession>A0ABY6E544</accession>
<name>A0ABY6E544_9ACTN</name>
<evidence type="ECO:0000256" key="1">
    <source>
        <dbReference type="SAM" id="MobiDB-lite"/>
    </source>
</evidence>
<dbReference type="Proteomes" id="UP001061298">
    <property type="component" value="Chromosome"/>
</dbReference>
<sequence>MKNLAHEGEQAIQHQAGEGGPGWGSPMFGPEIPRGFVPFIRDQRMLVIGGSDDGGAIWSTIVDGPPGFAEPVDERTVVINALPAPGDPLREVFDTERDIGVLALQPQTRRRIRMNGVARRDGDRLLVRTEQVLGNCPKYLQTRTIKETAPQGPGQAVTGKELSADQQRWIGGADTFFIASLSPEHGADSSHRGGMPGFVTVVDSRKIVWPDYAGNQFYMTLGNMHLNPVTGLLFVDWESGHTLQLTGRSRIDWNPASAEKYPGALRVVEFDIAKVVQIDHASSLRWAFHAYSPVNPPAHADG</sequence>
<organism evidence="2 3">
    <name type="scientific">Streptomyces cynarae</name>
    <dbReference type="NCBI Taxonomy" id="2981134"/>
    <lineage>
        <taxon>Bacteria</taxon>
        <taxon>Bacillati</taxon>
        <taxon>Actinomycetota</taxon>
        <taxon>Actinomycetes</taxon>
        <taxon>Kitasatosporales</taxon>
        <taxon>Streptomycetaceae</taxon>
        <taxon>Streptomyces</taxon>
    </lineage>
</organism>
<proteinExistence type="predicted"/>
<dbReference type="PANTHER" id="PTHR42815:SF2">
    <property type="entry name" value="FAD-BINDING, PUTATIVE (AFU_ORTHOLOGUE AFUA_6G07600)-RELATED"/>
    <property type="match status" value="1"/>
</dbReference>
<evidence type="ECO:0000313" key="2">
    <source>
        <dbReference type="EMBL" id="UXY20361.1"/>
    </source>
</evidence>
<gene>
    <name evidence="2" type="ORF">N8I84_17785</name>
</gene>
<dbReference type="InterPro" id="IPR012349">
    <property type="entry name" value="Split_barrel_FMN-bd"/>
</dbReference>